<feature type="domain" description="NAD-dependent epimerase/dehydratase" evidence="2">
    <location>
        <begin position="56"/>
        <end position="268"/>
    </location>
</feature>
<dbReference type="Pfam" id="PF01370">
    <property type="entry name" value="Epimerase"/>
    <property type="match status" value="1"/>
</dbReference>
<feature type="chain" id="PRO_5032347443" description="NAD-dependent epimerase/dehydratase domain-containing protein" evidence="1">
    <location>
        <begin position="19"/>
        <end position="421"/>
    </location>
</feature>
<feature type="non-terminal residue" evidence="3">
    <location>
        <position position="421"/>
    </location>
</feature>
<evidence type="ECO:0000259" key="2">
    <source>
        <dbReference type="Pfam" id="PF01370"/>
    </source>
</evidence>
<dbReference type="EMBL" id="JAFCMP010000516">
    <property type="protein sequence ID" value="KAG5178315.1"/>
    <property type="molecule type" value="Genomic_DNA"/>
</dbReference>
<dbReference type="SUPFAM" id="SSF51735">
    <property type="entry name" value="NAD(P)-binding Rossmann-fold domains"/>
    <property type="match status" value="1"/>
</dbReference>
<sequence>MAWLALLALAALAPACMGFLSPMTQQARASALHLSSRSAELSMSAGKALIVQNKGGGHGELGYHLANILQEKGVEVTLLQDSAAKKAKQPFASYGELESKGVKVVWGDFAGEGGVGASLPSDEAFDYVFDNYAKDPATAKDVAVAAKSWSVKNYVYVSSAGMYKNTEEVPLVETDAVKETGQRQVELMAEEMGLPWTSFRPQYIYGPLTNKRDYLDWFYDRVVWAMSPFPLPHHGDQFVAITHAEDVASMLAAVVGNPSAVGQIFNCASTRYITYNALAKSVAKACGQDPSDISHRYYKPADYGAEKGYFPFRENHFFVSSDKAVRLLGWQPKHDLLQDLEWYRDSYVAAGKADTPPDFLKDDEINIIDPEYVPWTVRRQLAEENPELEQQLTSIRDKMNELDKYYYSGMLEQLKEEHAQA</sequence>
<evidence type="ECO:0000313" key="4">
    <source>
        <dbReference type="Proteomes" id="UP000664859"/>
    </source>
</evidence>
<dbReference type="PANTHER" id="PTHR43725">
    <property type="entry name" value="UDP-GLUCOSE 4-EPIMERASE"/>
    <property type="match status" value="1"/>
</dbReference>
<dbReference type="GO" id="GO:0003978">
    <property type="term" value="F:UDP-glucose 4-epimerase activity"/>
    <property type="evidence" value="ECO:0007669"/>
    <property type="project" value="TreeGrafter"/>
</dbReference>
<dbReference type="Proteomes" id="UP000664859">
    <property type="component" value="Unassembled WGS sequence"/>
</dbReference>
<feature type="signal peptide" evidence="1">
    <location>
        <begin position="1"/>
        <end position="18"/>
    </location>
</feature>
<dbReference type="OrthoDB" id="419598at2759"/>
<dbReference type="PANTHER" id="PTHR43725:SF6">
    <property type="entry name" value="CHLOROPLAST STEM-LOOP BINDING PROTEIN OF 41 KDA A, CHLOROPLASTIC"/>
    <property type="match status" value="1"/>
</dbReference>
<keyword evidence="1" id="KW-0732">Signal</keyword>
<accession>A0A836C9R0</accession>
<evidence type="ECO:0000313" key="3">
    <source>
        <dbReference type="EMBL" id="KAG5178315.1"/>
    </source>
</evidence>
<organism evidence="3 4">
    <name type="scientific">Tribonema minus</name>
    <dbReference type="NCBI Taxonomy" id="303371"/>
    <lineage>
        <taxon>Eukaryota</taxon>
        <taxon>Sar</taxon>
        <taxon>Stramenopiles</taxon>
        <taxon>Ochrophyta</taxon>
        <taxon>PX clade</taxon>
        <taxon>Xanthophyceae</taxon>
        <taxon>Tribonematales</taxon>
        <taxon>Tribonemataceae</taxon>
        <taxon>Tribonema</taxon>
    </lineage>
</organism>
<dbReference type="Gene3D" id="3.40.50.720">
    <property type="entry name" value="NAD(P)-binding Rossmann-like Domain"/>
    <property type="match status" value="1"/>
</dbReference>
<comment type="caution">
    <text evidence="3">The sequence shown here is derived from an EMBL/GenBank/DDBJ whole genome shotgun (WGS) entry which is preliminary data.</text>
</comment>
<dbReference type="InterPro" id="IPR001509">
    <property type="entry name" value="Epimerase_deHydtase"/>
</dbReference>
<keyword evidence="4" id="KW-1185">Reference proteome</keyword>
<dbReference type="InterPro" id="IPR036291">
    <property type="entry name" value="NAD(P)-bd_dom_sf"/>
</dbReference>
<name>A0A836C9R0_9STRA</name>
<dbReference type="AlphaFoldDB" id="A0A836C9R0"/>
<dbReference type="GO" id="GO:0005829">
    <property type="term" value="C:cytosol"/>
    <property type="evidence" value="ECO:0007669"/>
    <property type="project" value="TreeGrafter"/>
</dbReference>
<reference evidence="3" key="1">
    <citation type="submission" date="2021-02" db="EMBL/GenBank/DDBJ databases">
        <title>First Annotated Genome of the Yellow-green Alga Tribonema minus.</title>
        <authorList>
            <person name="Mahan K.M."/>
        </authorList>
    </citation>
    <scope>NUCLEOTIDE SEQUENCE</scope>
    <source>
        <strain evidence="3">UTEX B ZZ1240</strain>
    </source>
</reference>
<protein>
    <recommendedName>
        <fullName evidence="2">NAD-dependent epimerase/dehydratase domain-containing protein</fullName>
    </recommendedName>
</protein>
<dbReference type="GO" id="GO:0005996">
    <property type="term" value="P:monosaccharide metabolic process"/>
    <property type="evidence" value="ECO:0007669"/>
    <property type="project" value="TreeGrafter"/>
</dbReference>
<gene>
    <name evidence="3" type="ORF">JKP88DRAFT_188667</name>
</gene>
<evidence type="ECO:0000256" key="1">
    <source>
        <dbReference type="SAM" id="SignalP"/>
    </source>
</evidence>
<proteinExistence type="predicted"/>